<dbReference type="Proteomes" id="UP000436483">
    <property type="component" value="Unassembled WGS sequence"/>
</dbReference>
<proteinExistence type="predicted"/>
<dbReference type="EMBL" id="WURB01000004">
    <property type="protein sequence ID" value="MXQ11190.1"/>
    <property type="molecule type" value="Genomic_DNA"/>
</dbReference>
<keyword evidence="2" id="KW-1185">Reference proteome</keyword>
<dbReference type="RefSeq" id="WP_160883794.1">
    <property type="nucleotide sequence ID" value="NZ_WURB01000004.1"/>
</dbReference>
<organism evidence="1 2">
    <name type="scientific">Microvirga makkahensis</name>
    <dbReference type="NCBI Taxonomy" id="1128670"/>
    <lineage>
        <taxon>Bacteria</taxon>
        <taxon>Pseudomonadati</taxon>
        <taxon>Pseudomonadota</taxon>
        <taxon>Alphaproteobacteria</taxon>
        <taxon>Hyphomicrobiales</taxon>
        <taxon>Methylobacteriaceae</taxon>
        <taxon>Microvirga</taxon>
    </lineage>
</organism>
<dbReference type="AlphaFoldDB" id="A0A7X3MQ95"/>
<sequence length="180" mass="20061">MTEVEVVTHLSVRTVGDADRLMEQVRLSATRAHDWIAAQKGDPLNLLRRMKFEPIGFHPIEHRPLNLIEQINQTWTYAVAIAAARQLLVLHPNAGGFHLAPGAHASLDLDIMSEVEGLVGAETFAAVTPRNNGKLAGDLAKLAARPELHRYVFFMSPLFPGNERWPQFEKNGIQVWSVDI</sequence>
<accession>A0A7X3MQ95</accession>
<comment type="caution">
    <text evidence="1">The sequence shown here is derived from an EMBL/GenBank/DDBJ whole genome shotgun (WGS) entry which is preliminary data.</text>
</comment>
<evidence type="ECO:0000313" key="2">
    <source>
        <dbReference type="Proteomes" id="UP000436483"/>
    </source>
</evidence>
<reference evidence="1 2" key="1">
    <citation type="submission" date="2019-12" db="EMBL/GenBank/DDBJ databases">
        <authorList>
            <person name="Yuan C.-G."/>
        </authorList>
    </citation>
    <scope>NUCLEOTIDE SEQUENCE [LARGE SCALE GENOMIC DNA]</scope>
    <source>
        <strain evidence="1 2">KCTC 23863</strain>
    </source>
</reference>
<dbReference type="OrthoDB" id="8420011at2"/>
<protein>
    <submittedName>
        <fullName evidence="1">Uncharacterized protein</fullName>
    </submittedName>
</protein>
<name>A0A7X3MQ95_9HYPH</name>
<evidence type="ECO:0000313" key="1">
    <source>
        <dbReference type="EMBL" id="MXQ11190.1"/>
    </source>
</evidence>
<gene>
    <name evidence="1" type="ORF">GR328_06935</name>
</gene>
<reference evidence="1 2" key="2">
    <citation type="submission" date="2020-01" db="EMBL/GenBank/DDBJ databases">
        <title>Microvirga sp. nov., an arsenate reduction bacterium isolated from Tibet hotspring sediments.</title>
        <authorList>
            <person name="Xian W.-D."/>
            <person name="Li W.-J."/>
        </authorList>
    </citation>
    <scope>NUCLEOTIDE SEQUENCE [LARGE SCALE GENOMIC DNA]</scope>
    <source>
        <strain evidence="1 2">KCTC 23863</strain>
    </source>
</reference>